<dbReference type="Gene3D" id="3.40.50.10070">
    <property type="entry name" value="TolB, N-terminal domain"/>
    <property type="match status" value="1"/>
</dbReference>
<dbReference type="Gene3D" id="1.10.10.10">
    <property type="entry name" value="Winged helix-like DNA-binding domain superfamily/Winged helix DNA-binding domain"/>
    <property type="match status" value="1"/>
</dbReference>
<feature type="domain" description="Bacterial transcriptional activator" evidence="5">
    <location>
        <begin position="102"/>
        <end position="240"/>
    </location>
</feature>
<evidence type="ECO:0000256" key="1">
    <source>
        <dbReference type="ARBA" id="ARBA00005820"/>
    </source>
</evidence>
<accession>A0AAE2ZM78</accession>
<gene>
    <name evidence="6" type="ORF">K1W69_15235</name>
</gene>
<comment type="similarity">
    <text evidence="1">Belongs to the AfsR/DnrI/RedD regulatory family.</text>
</comment>
<dbReference type="GO" id="GO:0000160">
    <property type="term" value="P:phosphorelay signal transduction system"/>
    <property type="evidence" value="ECO:0007669"/>
    <property type="project" value="InterPro"/>
</dbReference>
<keyword evidence="7" id="KW-1185">Reference proteome</keyword>
<dbReference type="Proteomes" id="UP001196509">
    <property type="component" value="Unassembled WGS sequence"/>
</dbReference>
<evidence type="ECO:0000256" key="3">
    <source>
        <dbReference type="SAM" id="Phobius"/>
    </source>
</evidence>
<comment type="caution">
    <text evidence="6">The sequence shown here is derived from an EMBL/GenBank/DDBJ whole genome shotgun (WGS) entry which is preliminary data.</text>
</comment>
<dbReference type="SUPFAM" id="SSF46894">
    <property type="entry name" value="C-terminal effector domain of the bipartite response regulators"/>
    <property type="match status" value="1"/>
</dbReference>
<keyword evidence="2" id="KW-0238">DNA-binding</keyword>
<keyword evidence="3" id="KW-1133">Transmembrane helix</keyword>
<dbReference type="InterPro" id="IPR011990">
    <property type="entry name" value="TPR-like_helical_dom_sf"/>
</dbReference>
<dbReference type="InterPro" id="IPR001867">
    <property type="entry name" value="OmpR/PhoB-type_DNA-bd"/>
</dbReference>
<dbReference type="Pfam" id="PF00486">
    <property type="entry name" value="Trans_reg_C"/>
    <property type="match status" value="1"/>
</dbReference>
<dbReference type="InterPro" id="IPR051677">
    <property type="entry name" value="AfsR-DnrI-RedD_regulator"/>
</dbReference>
<feature type="transmembrane region" description="Helical" evidence="3">
    <location>
        <begin position="269"/>
        <end position="288"/>
    </location>
</feature>
<protein>
    <submittedName>
        <fullName evidence="6">Winged helix-turn-helix domain-containing protein</fullName>
    </submittedName>
</protein>
<evidence type="ECO:0000256" key="2">
    <source>
        <dbReference type="ARBA" id="ARBA00023125"/>
    </source>
</evidence>
<evidence type="ECO:0000259" key="4">
    <source>
        <dbReference type="SMART" id="SM00862"/>
    </source>
</evidence>
<dbReference type="EMBL" id="JAICBX010000002">
    <property type="protein sequence ID" value="MBW8638549.1"/>
    <property type="molecule type" value="Genomic_DNA"/>
</dbReference>
<feature type="domain" description="OmpR/PhoB-type" evidence="4">
    <location>
        <begin position="20"/>
        <end position="93"/>
    </location>
</feature>
<dbReference type="InterPro" id="IPR005158">
    <property type="entry name" value="BTAD"/>
</dbReference>
<evidence type="ECO:0000313" key="6">
    <source>
        <dbReference type="EMBL" id="MBW8638549.1"/>
    </source>
</evidence>
<dbReference type="PANTHER" id="PTHR35807">
    <property type="entry name" value="TRANSCRIPTIONAL REGULATOR REDD-RELATED"/>
    <property type="match status" value="1"/>
</dbReference>
<dbReference type="Gene3D" id="1.25.40.10">
    <property type="entry name" value="Tetratricopeptide repeat domain"/>
    <property type="match status" value="2"/>
</dbReference>
<proteinExistence type="inferred from homology"/>
<dbReference type="GO" id="GO:0006355">
    <property type="term" value="P:regulation of DNA-templated transcription"/>
    <property type="evidence" value="ECO:0007669"/>
    <property type="project" value="InterPro"/>
</dbReference>
<reference evidence="6" key="1">
    <citation type="submission" date="2021-08" db="EMBL/GenBank/DDBJ databases">
        <title>Hoeflea bacterium WL0058 sp. nov., isolated from the sediment.</title>
        <authorList>
            <person name="Wang L."/>
            <person name="Zhang D."/>
        </authorList>
    </citation>
    <scope>NUCLEOTIDE SEQUENCE</scope>
    <source>
        <strain evidence="6">WL0058</strain>
    </source>
</reference>
<dbReference type="InterPro" id="IPR016032">
    <property type="entry name" value="Sig_transdc_resp-reg_C-effctor"/>
</dbReference>
<organism evidence="6 7">
    <name type="scientific">Flavimaribacter sediminis</name>
    <dbReference type="NCBI Taxonomy" id="2865987"/>
    <lineage>
        <taxon>Bacteria</taxon>
        <taxon>Pseudomonadati</taxon>
        <taxon>Pseudomonadota</taxon>
        <taxon>Alphaproteobacteria</taxon>
        <taxon>Hyphomicrobiales</taxon>
        <taxon>Rhizobiaceae</taxon>
        <taxon>Flavimaribacter</taxon>
    </lineage>
</organism>
<evidence type="ECO:0000313" key="7">
    <source>
        <dbReference type="Proteomes" id="UP001196509"/>
    </source>
</evidence>
<keyword evidence="3" id="KW-0812">Transmembrane</keyword>
<dbReference type="GO" id="GO:0003677">
    <property type="term" value="F:DNA binding"/>
    <property type="evidence" value="ECO:0007669"/>
    <property type="project" value="UniProtKB-KW"/>
</dbReference>
<dbReference type="AlphaFoldDB" id="A0AAE2ZM78"/>
<dbReference type="SMART" id="SM01043">
    <property type="entry name" value="BTAD"/>
    <property type="match status" value="1"/>
</dbReference>
<keyword evidence="3" id="KW-0472">Membrane</keyword>
<sequence length="831" mass="89572">METIRIRLLGGFEMRMPDGGEPIGPGTKKACALLAYLAMHPGEKIRREALGALLWTTSGERQAANSLNQAVYSLRKLFQDATIQPVRGDNDCVWVEPGILATDVGEFESLAAAGDRDSLEQAWSLYRGPLLEGYDFSGAAFGDWLGAERTRLENRAIDTAKALLEQRGDETEPSSHDLANALLALDPYDEDAHRHVMRHLAASGRLPSALKHYDAMEALLGNDLDVAPSSATRALRDRLRSGAGQEVSTQAGETTPVEQKTGLSVRKPAIGLLIVLIAVLVAIGLWFLPRDPAPPYFADKDDRRLIVLPFEEAGDGAFGAAIADDISTELAVLPDLAVMARETARSLGGNAGLKARNLGASHILRGRVRRDDAGVTVNCWLVDVQSGDQIWAERYSGTPDAILDFREAIIRDVVAALESELGRDADDGLPPVGTGDADAYKSYLAGLVSANRQTPEGNAAALAHFKKAVTFDPDYIRAKVGMAKVYYDAAFGNQDYADAIGVNWMEGWLRMKAILAEGAVSSSAGGLVLLSDLALRRRDNAAAQDLARRSIKLEPSNAQAVEMLAEALIYAGETAEGRVYAQRALQLNPARPARATFLLGLADFADGRIAQAIDLVGEARASAAHPDAYYDGLLAAMYGETGDIEQGGVHLENYVEALEDRPRNEWKILARAFSNPRQTTWLRPTLTESVYAFPFSDDGVLDRLADGFKAVGIAGGTIVHLPAADRYRLNAAQIEDLTFGKTITGEGIPAFAGAWSQIRKDDGALSQSGPVGPMLLQEQGRSDLVRDGLCDYWQYEGDGIESCASVFTMRADEYLLATEFAPFLFSSGASE</sequence>
<dbReference type="SMART" id="SM00862">
    <property type="entry name" value="Trans_reg_C"/>
    <property type="match status" value="1"/>
</dbReference>
<dbReference type="Pfam" id="PF03704">
    <property type="entry name" value="BTAD"/>
    <property type="match status" value="1"/>
</dbReference>
<name>A0AAE2ZM78_9HYPH</name>
<dbReference type="SUPFAM" id="SSF48452">
    <property type="entry name" value="TPR-like"/>
    <property type="match status" value="2"/>
</dbReference>
<evidence type="ECO:0000259" key="5">
    <source>
        <dbReference type="SMART" id="SM01043"/>
    </source>
</evidence>
<dbReference type="InterPro" id="IPR036388">
    <property type="entry name" value="WH-like_DNA-bd_sf"/>
</dbReference>